<dbReference type="SUPFAM" id="SSF53822">
    <property type="entry name" value="Periplasmic binding protein-like I"/>
    <property type="match status" value="1"/>
</dbReference>
<dbReference type="Proteomes" id="UP000531659">
    <property type="component" value="Unassembled WGS sequence"/>
</dbReference>
<dbReference type="GO" id="GO:0030288">
    <property type="term" value="C:outer membrane-bounded periplasmic space"/>
    <property type="evidence" value="ECO:0007669"/>
    <property type="project" value="TreeGrafter"/>
</dbReference>
<protein>
    <submittedName>
        <fullName evidence="5">Substrate-binding domain-containing protein</fullName>
    </submittedName>
</protein>
<comment type="similarity">
    <text evidence="2">Belongs to the bacterial solute-binding protein 2 family.</text>
</comment>
<dbReference type="GO" id="GO:0030246">
    <property type="term" value="F:carbohydrate binding"/>
    <property type="evidence" value="ECO:0007669"/>
    <property type="project" value="TreeGrafter"/>
</dbReference>
<evidence type="ECO:0000256" key="2">
    <source>
        <dbReference type="ARBA" id="ARBA00007639"/>
    </source>
</evidence>
<dbReference type="Pfam" id="PF13407">
    <property type="entry name" value="Peripla_BP_4"/>
    <property type="match status" value="1"/>
</dbReference>
<dbReference type="PROSITE" id="PS51257">
    <property type="entry name" value="PROKAR_LIPOPROTEIN"/>
    <property type="match status" value="1"/>
</dbReference>
<dbReference type="RefSeq" id="WP_171298942.1">
    <property type="nucleotide sequence ID" value="NZ_CP087098.1"/>
</dbReference>
<organism evidence="5 6">
    <name type="scientific">Clostridium estertheticum</name>
    <dbReference type="NCBI Taxonomy" id="238834"/>
    <lineage>
        <taxon>Bacteria</taxon>
        <taxon>Bacillati</taxon>
        <taxon>Bacillota</taxon>
        <taxon>Clostridia</taxon>
        <taxon>Eubacteriales</taxon>
        <taxon>Clostridiaceae</taxon>
        <taxon>Clostridium</taxon>
    </lineage>
</organism>
<reference evidence="5 6" key="1">
    <citation type="submission" date="2020-05" db="EMBL/GenBank/DDBJ databases">
        <title>Complete genome of Clostridium estertheticum subspecies estertheticum, isolated from Vacuum packed lamb meat from New Zealand imported to Switzerland.</title>
        <authorList>
            <person name="Wambui J."/>
            <person name="Stevens M.J.A."/>
            <person name="Stephan R."/>
        </authorList>
    </citation>
    <scope>NUCLEOTIDE SEQUENCE [LARGE SCALE GENOMIC DNA]</scope>
    <source>
        <strain evidence="5 6">CEST001</strain>
    </source>
</reference>
<dbReference type="InterPro" id="IPR050555">
    <property type="entry name" value="Bact_Solute-Bind_Prot2"/>
</dbReference>
<dbReference type="InterPro" id="IPR028082">
    <property type="entry name" value="Peripla_BP_I"/>
</dbReference>
<dbReference type="PANTHER" id="PTHR30036:SF7">
    <property type="entry name" value="ABC TRANSPORTER PERIPLASMIC-BINDING PROTEIN YPHF"/>
    <property type="match status" value="1"/>
</dbReference>
<feature type="signal peptide" evidence="3">
    <location>
        <begin position="1"/>
        <end position="16"/>
    </location>
</feature>
<feature type="domain" description="Periplasmic binding protein" evidence="4">
    <location>
        <begin position="42"/>
        <end position="309"/>
    </location>
</feature>
<feature type="chain" id="PRO_5039707916" evidence="3">
    <location>
        <begin position="17"/>
        <end position="364"/>
    </location>
</feature>
<name>A0A7Y3WUR6_9CLOT</name>
<dbReference type="EMBL" id="JABEYB010000022">
    <property type="protein sequence ID" value="NNU78373.1"/>
    <property type="molecule type" value="Genomic_DNA"/>
</dbReference>
<accession>A0A7Y3WUR6</accession>
<proteinExistence type="inferred from homology"/>
<keyword evidence="3" id="KW-0732">Signal</keyword>
<evidence type="ECO:0000313" key="6">
    <source>
        <dbReference type="Proteomes" id="UP000531659"/>
    </source>
</evidence>
<dbReference type="InterPro" id="IPR025997">
    <property type="entry name" value="SBP_2_dom"/>
</dbReference>
<dbReference type="PANTHER" id="PTHR30036">
    <property type="entry name" value="D-XYLOSE-BINDING PERIPLASMIC PROTEIN"/>
    <property type="match status" value="1"/>
</dbReference>
<evidence type="ECO:0000256" key="1">
    <source>
        <dbReference type="ARBA" id="ARBA00004196"/>
    </source>
</evidence>
<dbReference type="Gene3D" id="3.40.50.2300">
    <property type="match status" value="2"/>
</dbReference>
<comment type="caution">
    <text evidence="5">The sequence shown here is derived from an EMBL/GenBank/DDBJ whole genome shotgun (WGS) entry which is preliminary data.</text>
</comment>
<evidence type="ECO:0000259" key="4">
    <source>
        <dbReference type="Pfam" id="PF13407"/>
    </source>
</evidence>
<sequence>MKKVIGLMLSTAMVLATFTGCGSSNTQSTTTPTASKSTKNVTFIPKVTGNAFFESANKGAQKYATKWGFKVDYEGSATASAASQVTVINQAVQKGTDGICISAVDAAGVKEALKAAAAAGVTVTTWDSDVDPSVRKIMVSQGTPSQLGQMLVQMSYDSLKERGKNPDKDAIKYCWHYSNASVTDQNSWQAEGEKYIKQKYSNWKNVASSNYYSNQDAEQAISVGESILSAHPDIDLIICNDSTSLPGQAQAAQNKGLKAKNITITGFASPNSMKQYVNAGILTRFGLWDCGVQGAMGCYMANYLASGNKVKVGDKINIPDIGTVQVMPNSSINSSANDSDTSSGVMLLPKRVIFTKTNMNNYNF</sequence>
<evidence type="ECO:0000256" key="3">
    <source>
        <dbReference type="SAM" id="SignalP"/>
    </source>
</evidence>
<dbReference type="AlphaFoldDB" id="A0A7Y3WUR6"/>
<evidence type="ECO:0000313" key="5">
    <source>
        <dbReference type="EMBL" id="NNU78373.1"/>
    </source>
</evidence>
<comment type="subcellular location">
    <subcellularLocation>
        <location evidence="1">Cell envelope</location>
    </subcellularLocation>
</comment>
<gene>
    <name evidence="5" type="ORF">HLQ16_20890</name>
</gene>